<name>A0ACB9TI31_HOLOL</name>
<evidence type="ECO:0000313" key="1">
    <source>
        <dbReference type="EMBL" id="KAI4466452.1"/>
    </source>
</evidence>
<reference evidence="1" key="1">
    <citation type="submission" date="2022-04" db="EMBL/GenBank/DDBJ databases">
        <title>Chromosome-scale genome assembly of Holotrichia oblita Faldermann.</title>
        <authorList>
            <person name="Rongchong L."/>
        </authorList>
    </citation>
    <scope>NUCLEOTIDE SEQUENCE</scope>
    <source>
        <strain evidence="1">81SQS9</strain>
    </source>
</reference>
<organism evidence="1 2">
    <name type="scientific">Holotrichia oblita</name>
    <name type="common">Chafer beetle</name>
    <dbReference type="NCBI Taxonomy" id="644536"/>
    <lineage>
        <taxon>Eukaryota</taxon>
        <taxon>Metazoa</taxon>
        <taxon>Ecdysozoa</taxon>
        <taxon>Arthropoda</taxon>
        <taxon>Hexapoda</taxon>
        <taxon>Insecta</taxon>
        <taxon>Pterygota</taxon>
        <taxon>Neoptera</taxon>
        <taxon>Endopterygota</taxon>
        <taxon>Coleoptera</taxon>
        <taxon>Polyphaga</taxon>
        <taxon>Scarabaeiformia</taxon>
        <taxon>Scarabaeidae</taxon>
        <taxon>Melolonthinae</taxon>
        <taxon>Holotrichia</taxon>
    </lineage>
</organism>
<comment type="caution">
    <text evidence="1">The sequence shown here is derived from an EMBL/GenBank/DDBJ whole genome shotgun (WGS) entry which is preliminary data.</text>
</comment>
<proteinExistence type="predicted"/>
<dbReference type="Proteomes" id="UP001056778">
    <property type="component" value="Chromosome 3"/>
</dbReference>
<gene>
    <name evidence="1" type="ORF">MML48_3g00020025</name>
</gene>
<accession>A0ACB9TI31</accession>
<sequence length="281" mass="32476">MSEDILQEIPDGDLPKLSQMYKDHQKEAPHIFSLLNTCIAWKKKKPNSNYVTFFGVNSDWLESGRFILLMQYACYDLFIYTLEGNGQVLFEALTQTKKIDWTKRMVVYAVNGKYASTVFDVLDETRPSNYIPLLGWFWVIDREKALQFEIKCPDDVYIGKLNQSHLELVNSLWTHRYEGSEGYLGAFMEMNNCYGIFLKSNDKLVSWIMKNIMGQLAILQTLPEYTRKGYATILTKLLSKEIAEEGHHPLANIVAGNIASETSFKKLGFRRADICIYFECH</sequence>
<protein>
    <submittedName>
        <fullName evidence="1">Uncharacterized protein</fullName>
    </submittedName>
</protein>
<evidence type="ECO:0000313" key="2">
    <source>
        <dbReference type="Proteomes" id="UP001056778"/>
    </source>
</evidence>
<keyword evidence="2" id="KW-1185">Reference proteome</keyword>
<dbReference type="EMBL" id="CM043017">
    <property type="protein sequence ID" value="KAI4466452.1"/>
    <property type="molecule type" value="Genomic_DNA"/>
</dbReference>